<dbReference type="SUPFAM" id="SSF48317">
    <property type="entry name" value="Acid phosphatase/Vanadium-dependent haloperoxidase"/>
    <property type="match status" value="1"/>
</dbReference>
<dbReference type="Gene3D" id="1.20.144.10">
    <property type="entry name" value="Phosphatidic acid phosphatase type 2/haloperoxidase"/>
    <property type="match status" value="1"/>
</dbReference>
<feature type="transmembrane region" description="Helical" evidence="1">
    <location>
        <begin position="49"/>
        <end position="69"/>
    </location>
</feature>
<dbReference type="EMBL" id="JAHJDP010000023">
    <property type="protein sequence ID" value="MBU2690161.1"/>
    <property type="molecule type" value="Genomic_DNA"/>
</dbReference>
<feature type="transmembrane region" description="Helical" evidence="1">
    <location>
        <begin position="21"/>
        <end position="43"/>
    </location>
</feature>
<keyword evidence="1" id="KW-0472">Membrane</keyword>
<proteinExistence type="predicted"/>
<keyword evidence="1" id="KW-1133">Transmembrane helix</keyword>
<dbReference type="Proteomes" id="UP000777784">
    <property type="component" value="Unassembled WGS sequence"/>
</dbReference>
<feature type="transmembrane region" description="Helical" evidence="1">
    <location>
        <begin position="168"/>
        <end position="192"/>
    </location>
</feature>
<dbReference type="GO" id="GO:0016020">
    <property type="term" value="C:membrane"/>
    <property type="evidence" value="ECO:0007669"/>
    <property type="project" value="UniProtKB-SubCell"/>
</dbReference>
<accession>A0A948W617</accession>
<feature type="transmembrane region" description="Helical" evidence="1">
    <location>
        <begin position="140"/>
        <end position="161"/>
    </location>
</feature>
<sequence length="308" mass="34570">MVSRFRLALKKHLSRTDSKGYTPIDAVTLAYLIFTALFLLIAPHHPAGWLKYLLIHLGALGLVASLRYIPRPRFVPLMFLRDAYPLLAMPLMYGELQFLNQILANGYYDAVIIPIENLLFRTQPAIYLRGWLPSLALSEYLHLSYLLYIGLIPFCGIVFYIKKRYENFRIYVTTVLLTFFLCYVAFIVFPVAGPYYAFPRPDPKMIGLVFPEFVHWMLDRGASLGSAFPSSHVAVAVASLLVVFPLDRKLFWIILPVVAGITVGVVYGGFHYALDAIVGSMVGAGVGLLGPGLYQEISDTLKSRAPER</sequence>
<feature type="transmembrane region" description="Helical" evidence="1">
    <location>
        <begin position="276"/>
        <end position="294"/>
    </location>
</feature>
<gene>
    <name evidence="3" type="ORF">KJ970_04475</name>
</gene>
<feature type="domain" description="Inositolphosphotransferase Aur1/Ipt1" evidence="2">
    <location>
        <begin position="136"/>
        <end position="284"/>
    </location>
</feature>
<name>A0A948W617_UNCEI</name>
<feature type="transmembrane region" description="Helical" evidence="1">
    <location>
        <begin position="222"/>
        <end position="243"/>
    </location>
</feature>
<dbReference type="AlphaFoldDB" id="A0A948W617"/>
<protein>
    <submittedName>
        <fullName evidence="3">Phosphatase PAP2 family protein</fullName>
    </submittedName>
</protein>
<feature type="transmembrane region" description="Helical" evidence="1">
    <location>
        <begin position="74"/>
        <end position="93"/>
    </location>
</feature>
<feature type="transmembrane region" description="Helical" evidence="1">
    <location>
        <begin position="250"/>
        <end position="270"/>
    </location>
</feature>
<dbReference type="Pfam" id="PF14378">
    <property type="entry name" value="PAP2_3"/>
    <property type="match status" value="1"/>
</dbReference>
<dbReference type="InterPro" id="IPR036938">
    <property type="entry name" value="PAP2/HPO_sf"/>
</dbReference>
<keyword evidence="1" id="KW-0812">Transmembrane</keyword>
<evidence type="ECO:0000256" key="1">
    <source>
        <dbReference type="SAM" id="Phobius"/>
    </source>
</evidence>
<organism evidence="3 4">
    <name type="scientific">Eiseniibacteriota bacterium</name>
    <dbReference type="NCBI Taxonomy" id="2212470"/>
    <lineage>
        <taxon>Bacteria</taxon>
        <taxon>Candidatus Eiseniibacteriota</taxon>
    </lineage>
</organism>
<evidence type="ECO:0000259" key="2">
    <source>
        <dbReference type="Pfam" id="PF14378"/>
    </source>
</evidence>
<dbReference type="InterPro" id="IPR026841">
    <property type="entry name" value="Aur1/Ipt1"/>
</dbReference>
<evidence type="ECO:0000313" key="3">
    <source>
        <dbReference type="EMBL" id="MBU2690161.1"/>
    </source>
</evidence>
<reference evidence="3" key="1">
    <citation type="submission" date="2021-05" db="EMBL/GenBank/DDBJ databases">
        <title>Energy efficiency and biological interactions define the core microbiome of deep oligotrophic groundwater.</title>
        <authorList>
            <person name="Mehrshad M."/>
            <person name="Lopez-Fernandez M."/>
            <person name="Bell E."/>
            <person name="Bernier-Latmani R."/>
            <person name="Bertilsson S."/>
            <person name="Dopson M."/>
        </authorList>
    </citation>
    <scope>NUCLEOTIDE SEQUENCE</scope>
    <source>
        <strain evidence="3">Modern_marine.mb.64</strain>
    </source>
</reference>
<evidence type="ECO:0000313" key="4">
    <source>
        <dbReference type="Proteomes" id="UP000777784"/>
    </source>
</evidence>
<comment type="caution">
    <text evidence="3">The sequence shown here is derived from an EMBL/GenBank/DDBJ whole genome shotgun (WGS) entry which is preliminary data.</text>
</comment>